<protein>
    <recommendedName>
        <fullName evidence="3">Reverse transcriptase Ty1/copia-type domain-containing protein</fullName>
    </recommendedName>
</protein>
<gene>
    <name evidence="1" type="ORF">GcM1_199035</name>
</gene>
<proteinExistence type="predicted"/>
<reference evidence="1 2" key="1">
    <citation type="journal article" date="2018" name="BMC Genomics">
        <title>Comparative genome analyses reveal sequence features reflecting distinct modes of host-adaptation between dicot and monocot powdery mildew.</title>
        <authorList>
            <person name="Wu Y."/>
            <person name="Ma X."/>
            <person name="Pan Z."/>
            <person name="Kale S.D."/>
            <person name="Song Y."/>
            <person name="King H."/>
            <person name="Zhang Q."/>
            <person name="Presley C."/>
            <person name="Deng X."/>
            <person name="Wei C.I."/>
            <person name="Xiao S."/>
        </authorList>
    </citation>
    <scope>NUCLEOTIDE SEQUENCE [LARGE SCALE GENOMIC DNA]</scope>
    <source>
        <strain evidence="1">UMSG1</strain>
    </source>
</reference>
<evidence type="ECO:0000313" key="2">
    <source>
        <dbReference type="Proteomes" id="UP000285326"/>
    </source>
</evidence>
<organism evidence="1 2">
    <name type="scientific">Golovinomyces cichoracearum</name>
    <dbReference type="NCBI Taxonomy" id="62708"/>
    <lineage>
        <taxon>Eukaryota</taxon>
        <taxon>Fungi</taxon>
        <taxon>Dikarya</taxon>
        <taxon>Ascomycota</taxon>
        <taxon>Pezizomycotina</taxon>
        <taxon>Leotiomycetes</taxon>
        <taxon>Erysiphales</taxon>
        <taxon>Erysiphaceae</taxon>
        <taxon>Golovinomyces</taxon>
    </lineage>
</organism>
<dbReference type="EMBL" id="MCBS01019931">
    <property type="protein sequence ID" value="RKF79832.1"/>
    <property type="molecule type" value="Genomic_DNA"/>
</dbReference>
<accession>A0A420IZ60</accession>
<evidence type="ECO:0000313" key="1">
    <source>
        <dbReference type="EMBL" id="RKF79832.1"/>
    </source>
</evidence>
<dbReference type="AlphaFoldDB" id="A0A420IZ60"/>
<dbReference type="Proteomes" id="UP000285326">
    <property type="component" value="Unassembled WGS sequence"/>
</dbReference>
<name>A0A420IZ60_9PEZI</name>
<evidence type="ECO:0008006" key="3">
    <source>
        <dbReference type="Google" id="ProtNLM"/>
    </source>
</evidence>
<sequence>MEIISLDAVNAFLNSPLDEVIICDLPQGFEMEGKKIRLLRALYGLPRSPLLWAQTFPELNA</sequence>
<comment type="caution">
    <text evidence="1">The sequence shown here is derived from an EMBL/GenBank/DDBJ whole genome shotgun (WGS) entry which is preliminary data.</text>
</comment>